<comment type="subunit">
    <text evidence="2">Monomer.</text>
</comment>
<evidence type="ECO:0000256" key="4">
    <source>
        <dbReference type="SAM" id="SignalP"/>
    </source>
</evidence>
<evidence type="ECO:0000256" key="1">
    <source>
        <dbReference type="ARBA" id="ARBA00001913"/>
    </source>
</evidence>
<evidence type="ECO:0000256" key="2">
    <source>
        <dbReference type="ARBA" id="ARBA00011245"/>
    </source>
</evidence>
<dbReference type="Gene3D" id="3.20.20.70">
    <property type="entry name" value="Aldolase class I"/>
    <property type="match status" value="1"/>
</dbReference>
<dbReference type="Pfam" id="PF10566">
    <property type="entry name" value="Glyco_hydro_97"/>
    <property type="match status" value="1"/>
</dbReference>
<sequence>MLKKIILPALLAAITVVGTAHAQKSKSYELASPGGINKIKFNLDKSAPKYAVSHGKTQVITPSDMGFTLKNNDDFSTNFEVVDVKNTSFDETWEQVWGEKKKIRNHYNQMVVLLQQRNAEKRKLEIQFRAYDDGVAFRYVYPNQGTKDSIFIMDEKTTFNLKEEGKAWWIPAYKENRYEYLYQNSTINAIDTVHTPLTIESKSGLKLSFHEANLIDYASTTLVNNTGTQLKTDLVPWADGVKVRVKDTFTSSWRTLQIGEKSGDLIESYLILNLNEPNKMGNPSYVKPYKYFGIWWAMHIGKYTFWEGEKQGATTAHAKEYIDFTAKEGLHHLLIEGWNKGWTQQWYENHMHMFSFTQCADNFDIEKVVEYGKEKGVELIGYHETGSNLINYMKQIDAGFALYKKLGIHTVKIGHVGSKLNMKEWHHGQFGVNYFRYVLQKAAEYELAVFYHEPIKDTGERRTYPNMLAREAARGQEYNAWSEGNPPNHVVILPFTRMLSGPMEYTPGVLDVEIKQGYPGKRIHGTTAQQLAMYVTFYSPIQMLADLPENYAVPAYQFLKDVPADWSDTKVLNAEIGEYLTTVRKDQNSEDWYLGSMTNEKARDLKISLSFLDPKATYEAQIYADAKGTDETHNPSAVAITKQTVKASDSLDLHLGGAGGTAIRFKKL</sequence>
<dbReference type="RefSeq" id="WP_115814023.1">
    <property type="nucleotide sequence ID" value="NZ_QUNI01000009.1"/>
</dbReference>
<dbReference type="InterPro" id="IPR052720">
    <property type="entry name" value="Glycosyl_hydrolase_97"/>
</dbReference>
<dbReference type="GO" id="GO:0030246">
    <property type="term" value="F:carbohydrate binding"/>
    <property type="evidence" value="ECO:0007669"/>
    <property type="project" value="InterPro"/>
</dbReference>
<dbReference type="PANTHER" id="PTHR35803">
    <property type="entry name" value="GLUCAN 1,4-ALPHA-GLUCOSIDASE SUSB-RELATED"/>
    <property type="match status" value="1"/>
</dbReference>
<name>A0A3E0EDR9_9FLAO</name>
<keyword evidence="9" id="KW-1185">Reference proteome</keyword>
<dbReference type="PANTHER" id="PTHR35803:SF1">
    <property type="entry name" value="GLUCAN 1,4-ALPHA-GLUCOSIDASE SUSB"/>
    <property type="match status" value="1"/>
</dbReference>
<dbReference type="SUPFAM" id="SSF51445">
    <property type="entry name" value="(Trans)glycosidases"/>
    <property type="match status" value="1"/>
</dbReference>
<evidence type="ECO:0000313" key="9">
    <source>
        <dbReference type="Proteomes" id="UP000257136"/>
    </source>
</evidence>
<evidence type="ECO:0000256" key="3">
    <source>
        <dbReference type="ARBA" id="ARBA00022837"/>
    </source>
</evidence>
<dbReference type="Pfam" id="PF14509">
    <property type="entry name" value="GH97_C"/>
    <property type="match status" value="1"/>
</dbReference>
<dbReference type="Pfam" id="PF14508">
    <property type="entry name" value="GH97_N"/>
    <property type="match status" value="1"/>
</dbReference>
<dbReference type="InterPro" id="IPR019563">
    <property type="entry name" value="GH97_catalytic"/>
</dbReference>
<dbReference type="InterPro" id="IPR029486">
    <property type="entry name" value="GH97_N"/>
</dbReference>
<feature type="domain" description="Glycosyl-hydrolase 97 catalytic" evidence="5">
    <location>
        <begin position="295"/>
        <end position="473"/>
    </location>
</feature>
<dbReference type="InterPro" id="IPR014718">
    <property type="entry name" value="GH-type_carb-bd"/>
</dbReference>
<feature type="domain" description="Glycosyl-hydrolase 97 C-terminal oligomerisation" evidence="7">
    <location>
        <begin position="565"/>
        <end position="666"/>
    </location>
</feature>
<feature type="signal peptide" evidence="4">
    <location>
        <begin position="1"/>
        <end position="22"/>
    </location>
</feature>
<dbReference type="AlphaFoldDB" id="A0A3E0EDR9"/>
<keyword evidence="3" id="KW-0106">Calcium</keyword>
<feature type="domain" description="Glycosyl-hydrolase 97 N-terminal" evidence="6">
    <location>
        <begin position="30"/>
        <end position="277"/>
    </location>
</feature>
<evidence type="ECO:0000259" key="6">
    <source>
        <dbReference type="Pfam" id="PF14508"/>
    </source>
</evidence>
<dbReference type="OrthoDB" id="57532at2"/>
<protein>
    <submittedName>
        <fullName evidence="8">Alpha-glucosidase</fullName>
    </submittedName>
</protein>
<gene>
    <name evidence="8" type="ORF">C8P67_10967</name>
</gene>
<dbReference type="InterPro" id="IPR017853">
    <property type="entry name" value="GH"/>
</dbReference>
<proteinExistence type="predicted"/>
<reference evidence="8 9" key="1">
    <citation type="submission" date="2018-08" db="EMBL/GenBank/DDBJ databases">
        <title>Genomic Encyclopedia of Archaeal and Bacterial Type Strains, Phase II (KMG-II): from individual species to whole genera.</title>
        <authorList>
            <person name="Goeker M."/>
        </authorList>
    </citation>
    <scope>NUCLEOTIDE SEQUENCE [LARGE SCALE GENOMIC DNA]</scope>
    <source>
        <strain evidence="8 9">DSM 100880</strain>
    </source>
</reference>
<dbReference type="InterPro" id="IPR029483">
    <property type="entry name" value="GH97_C"/>
</dbReference>
<evidence type="ECO:0000313" key="8">
    <source>
        <dbReference type="EMBL" id="REG96422.1"/>
    </source>
</evidence>
<organism evidence="8 9">
    <name type="scientific">Flavobacterium aquicola</name>
    <dbReference type="NCBI Taxonomy" id="1682742"/>
    <lineage>
        <taxon>Bacteria</taxon>
        <taxon>Pseudomonadati</taxon>
        <taxon>Bacteroidota</taxon>
        <taxon>Flavobacteriia</taxon>
        <taxon>Flavobacteriales</taxon>
        <taxon>Flavobacteriaceae</taxon>
        <taxon>Flavobacterium</taxon>
    </lineage>
</organism>
<dbReference type="EMBL" id="QUNI01000009">
    <property type="protein sequence ID" value="REG96422.1"/>
    <property type="molecule type" value="Genomic_DNA"/>
</dbReference>
<evidence type="ECO:0000259" key="5">
    <source>
        <dbReference type="Pfam" id="PF10566"/>
    </source>
</evidence>
<comment type="cofactor">
    <cofactor evidence="1">
        <name>Ca(2+)</name>
        <dbReference type="ChEBI" id="CHEBI:29108"/>
    </cofactor>
</comment>
<evidence type="ECO:0000259" key="7">
    <source>
        <dbReference type="Pfam" id="PF14509"/>
    </source>
</evidence>
<accession>A0A3E0EDR9</accession>
<dbReference type="Gene3D" id="2.70.98.10">
    <property type="match status" value="1"/>
</dbReference>
<dbReference type="Proteomes" id="UP000257136">
    <property type="component" value="Unassembled WGS sequence"/>
</dbReference>
<keyword evidence="4" id="KW-0732">Signal</keyword>
<feature type="chain" id="PRO_5017660909" evidence="4">
    <location>
        <begin position="23"/>
        <end position="668"/>
    </location>
</feature>
<comment type="caution">
    <text evidence="8">The sequence shown here is derived from an EMBL/GenBank/DDBJ whole genome shotgun (WGS) entry which is preliminary data.</text>
</comment>
<dbReference type="InterPro" id="IPR013785">
    <property type="entry name" value="Aldolase_TIM"/>
</dbReference>